<dbReference type="Gene3D" id="1.10.1660.10">
    <property type="match status" value="1"/>
</dbReference>
<dbReference type="eggNOG" id="COG0789">
    <property type="taxonomic scope" value="Bacteria"/>
</dbReference>
<dbReference type="InterPro" id="IPR012925">
    <property type="entry name" value="TipAS_dom"/>
</dbReference>
<dbReference type="GO" id="GO:0003677">
    <property type="term" value="F:DNA binding"/>
    <property type="evidence" value="ECO:0007669"/>
    <property type="project" value="UniProtKB-KW"/>
</dbReference>
<reference evidence="3 4" key="1">
    <citation type="journal article" date="2014" name="Nature">
        <title>Sequential evolution of bacterial morphology by co-option of a developmental regulator.</title>
        <authorList>
            <person name="Jiang C."/>
            <person name="Brown P.J."/>
            <person name="Ducret A."/>
            <person name="Brun Y.V."/>
        </authorList>
    </citation>
    <scope>NUCLEOTIDE SEQUENCE [LARGE SCALE GENOMIC DNA]</scope>
    <source>
        <strain evidence="3 4">DSM 16100</strain>
    </source>
</reference>
<dbReference type="InterPro" id="IPR000551">
    <property type="entry name" value="MerR-type_HTH_dom"/>
</dbReference>
<organism evidence="3 4">
    <name type="scientific">Asticcacaulis benevestitus DSM 16100 = ATCC BAA-896</name>
    <dbReference type="NCBI Taxonomy" id="1121022"/>
    <lineage>
        <taxon>Bacteria</taxon>
        <taxon>Pseudomonadati</taxon>
        <taxon>Pseudomonadota</taxon>
        <taxon>Alphaproteobacteria</taxon>
        <taxon>Caulobacterales</taxon>
        <taxon>Caulobacteraceae</taxon>
        <taxon>Asticcacaulis</taxon>
    </lineage>
</organism>
<evidence type="ECO:0000313" key="3">
    <source>
        <dbReference type="EMBL" id="ESQ93942.1"/>
    </source>
</evidence>
<dbReference type="PATRIC" id="fig|1121022.4.peg.881"/>
<dbReference type="GO" id="GO:0003700">
    <property type="term" value="F:DNA-binding transcription factor activity"/>
    <property type="evidence" value="ECO:0007669"/>
    <property type="project" value="InterPro"/>
</dbReference>
<accession>V4PJ06</accession>
<evidence type="ECO:0000256" key="1">
    <source>
        <dbReference type="ARBA" id="ARBA00023125"/>
    </source>
</evidence>
<comment type="caution">
    <text evidence="3">The sequence shown here is derived from an EMBL/GenBank/DDBJ whole genome shotgun (WGS) entry which is preliminary data.</text>
</comment>
<dbReference type="RefSeq" id="WP_018079878.1">
    <property type="nucleotide sequence ID" value="NZ_AQWM01000001.1"/>
</dbReference>
<dbReference type="PANTHER" id="PTHR30204:SF90">
    <property type="entry name" value="HTH-TYPE TRANSCRIPTIONAL ACTIVATOR MTA"/>
    <property type="match status" value="1"/>
</dbReference>
<dbReference type="Pfam" id="PF13411">
    <property type="entry name" value="MerR_1"/>
    <property type="match status" value="1"/>
</dbReference>
<dbReference type="EMBL" id="AWGB01000006">
    <property type="protein sequence ID" value="ESQ93942.1"/>
    <property type="molecule type" value="Genomic_DNA"/>
</dbReference>
<evidence type="ECO:0000313" key="4">
    <source>
        <dbReference type="Proteomes" id="UP000017837"/>
    </source>
</evidence>
<dbReference type="SUPFAM" id="SSF46955">
    <property type="entry name" value="Putative DNA-binding domain"/>
    <property type="match status" value="1"/>
</dbReference>
<protein>
    <recommendedName>
        <fullName evidence="2">HTH merR-type domain-containing protein</fullName>
    </recommendedName>
</protein>
<feature type="domain" description="HTH merR-type" evidence="2">
    <location>
        <begin position="3"/>
        <end position="72"/>
    </location>
</feature>
<dbReference type="AlphaFoldDB" id="V4PJ06"/>
<dbReference type="Pfam" id="PF07739">
    <property type="entry name" value="TipAS"/>
    <property type="match status" value="1"/>
</dbReference>
<dbReference type="PROSITE" id="PS50937">
    <property type="entry name" value="HTH_MERR_2"/>
    <property type="match status" value="1"/>
</dbReference>
<keyword evidence="4" id="KW-1185">Reference proteome</keyword>
<dbReference type="PANTHER" id="PTHR30204">
    <property type="entry name" value="REDOX-CYCLING DRUG-SENSING TRANSCRIPTIONAL ACTIVATOR SOXR"/>
    <property type="match status" value="1"/>
</dbReference>
<name>V4PJ06_9CAUL</name>
<sequence length="256" mass="28885">MTRYTVKQLADLVRISVRTLHHYDDIGLLKPAYLGNNGYRYYERTQLHRLQQVLMYRDLGLGLDQIGDIMDATDFDVASALRGHRQRLVDRLRSLGDLLSIIETTLRRIDGDDMTDTYPNIWKSDAQAAEYKQWLMERYSEKVDSSVADTRRRITAMTPEERTGLSAQRKAWEGDLVTAFKAGMTVETLAVSELLVRHRILTAAIIGGPCMPETYTSVADAFGYAGYKDHFESLAPGLTVWLTSGMKAWVALDAAA</sequence>
<dbReference type="CDD" id="cd01106">
    <property type="entry name" value="HTH_TipAL-Mta"/>
    <property type="match status" value="1"/>
</dbReference>
<proteinExistence type="predicted"/>
<evidence type="ECO:0000259" key="2">
    <source>
        <dbReference type="PROSITE" id="PS50937"/>
    </source>
</evidence>
<dbReference type="Proteomes" id="UP000017837">
    <property type="component" value="Unassembled WGS sequence"/>
</dbReference>
<dbReference type="InterPro" id="IPR047057">
    <property type="entry name" value="MerR_fam"/>
</dbReference>
<dbReference type="STRING" id="1121022.GCA_000376105_00194"/>
<dbReference type="InterPro" id="IPR009061">
    <property type="entry name" value="DNA-bd_dom_put_sf"/>
</dbReference>
<dbReference type="SMART" id="SM00422">
    <property type="entry name" value="HTH_MERR"/>
    <property type="match status" value="1"/>
</dbReference>
<gene>
    <name evidence="3" type="ORF">ABENE_04435</name>
</gene>
<keyword evidence="1" id="KW-0238">DNA-binding</keyword>